<gene>
    <name evidence="1" type="ORF">NDU88_001427</name>
</gene>
<reference evidence="1" key="1">
    <citation type="journal article" date="2022" name="bioRxiv">
        <title>Sequencing and chromosome-scale assembly of the giantPleurodeles waltlgenome.</title>
        <authorList>
            <person name="Brown T."/>
            <person name="Elewa A."/>
            <person name="Iarovenko S."/>
            <person name="Subramanian E."/>
            <person name="Araus A.J."/>
            <person name="Petzold A."/>
            <person name="Susuki M."/>
            <person name="Suzuki K.-i.T."/>
            <person name="Hayashi T."/>
            <person name="Toyoda A."/>
            <person name="Oliveira C."/>
            <person name="Osipova E."/>
            <person name="Leigh N.D."/>
            <person name="Simon A."/>
            <person name="Yun M.H."/>
        </authorList>
    </citation>
    <scope>NUCLEOTIDE SEQUENCE</scope>
    <source>
        <strain evidence="1">20211129_DDA</strain>
        <tissue evidence="1">Liver</tissue>
    </source>
</reference>
<comment type="caution">
    <text evidence="1">The sequence shown here is derived from an EMBL/GenBank/DDBJ whole genome shotgun (WGS) entry which is preliminary data.</text>
</comment>
<proteinExistence type="predicted"/>
<keyword evidence="2" id="KW-1185">Reference proteome</keyword>
<evidence type="ECO:0000313" key="1">
    <source>
        <dbReference type="EMBL" id="KAJ1184624.1"/>
    </source>
</evidence>
<dbReference type="AlphaFoldDB" id="A0AAV7U6C2"/>
<sequence length="90" mass="10074">MEQVVHQLCEGQRKLEWALEKHMKQAEVDRTVFTNAIRSQGDNLTKMAEGQSQLFAGIDCSRGPTVSGAMVPLQKYVPREDPVALFLNAE</sequence>
<accession>A0AAV7U6C2</accession>
<evidence type="ECO:0000313" key="2">
    <source>
        <dbReference type="Proteomes" id="UP001066276"/>
    </source>
</evidence>
<name>A0AAV7U6C2_PLEWA</name>
<dbReference type="Proteomes" id="UP001066276">
    <property type="component" value="Chromosome 3_1"/>
</dbReference>
<organism evidence="1 2">
    <name type="scientific">Pleurodeles waltl</name>
    <name type="common">Iberian ribbed newt</name>
    <dbReference type="NCBI Taxonomy" id="8319"/>
    <lineage>
        <taxon>Eukaryota</taxon>
        <taxon>Metazoa</taxon>
        <taxon>Chordata</taxon>
        <taxon>Craniata</taxon>
        <taxon>Vertebrata</taxon>
        <taxon>Euteleostomi</taxon>
        <taxon>Amphibia</taxon>
        <taxon>Batrachia</taxon>
        <taxon>Caudata</taxon>
        <taxon>Salamandroidea</taxon>
        <taxon>Salamandridae</taxon>
        <taxon>Pleurodelinae</taxon>
        <taxon>Pleurodeles</taxon>
    </lineage>
</organism>
<dbReference type="EMBL" id="JANPWB010000005">
    <property type="protein sequence ID" value="KAJ1184624.1"/>
    <property type="molecule type" value="Genomic_DNA"/>
</dbReference>
<protein>
    <submittedName>
        <fullName evidence="1">Uncharacterized protein</fullName>
    </submittedName>
</protein>